<dbReference type="GO" id="GO:0009228">
    <property type="term" value="P:thiamine biosynthetic process"/>
    <property type="evidence" value="ECO:0007669"/>
    <property type="project" value="UniProtKB-UniRule"/>
</dbReference>
<dbReference type="FunFam" id="3.40.50.920:FF:000002">
    <property type="entry name" value="1-deoxy-D-xylulose-5-phosphate synthase"/>
    <property type="match status" value="1"/>
</dbReference>
<feature type="binding site" evidence="10">
    <location>
        <position position="222"/>
    </location>
    <ligand>
        <name>thiamine diphosphate</name>
        <dbReference type="ChEBI" id="CHEBI:58937"/>
    </ligand>
</feature>
<dbReference type="GO" id="GO:0008661">
    <property type="term" value="F:1-deoxy-D-xylulose-5-phosphate synthase activity"/>
    <property type="evidence" value="ECO:0007669"/>
    <property type="project" value="UniProtKB-UniRule"/>
</dbReference>
<evidence type="ECO:0000256" key="4">
    <source>
        <dbReference type="ARBA" id="ARBA00022679"/>
    </source>
</evidence>
<dbReference type="InterPro" id="IPR029061">
    <property type="entry name" value="THDP-binding"/>
</dbReference>
<evidence type="ECO:0000313" key="12">
    <source>
        <dbReference type="EMBL" id="SNZ10674.1"/>
    </source>
</evidence>
<dbReference type="PANTHER" id="PTHR43322:SF5">
    <property type="entry name" value="1-DEOXY-D-XYLULOSE-5-PHOSPHATE SYNTHASE, CHLOROPLASTIC"/>
    <property type="match status" value="1"/>
</dbReference>
<comment type="pathway">
    <text evidence="1 10">Metabolic intermediate biosynthesis; 1-deoxy-D-xylulose 5-phosphate biosynthesis; 1-deoxy-D-xylulose 5-phosphate from D-glyceraldehyde 3-phosphate and pyruvate: step 1/1.</text>
</comment>
<feature type="binding site" evidence="10">
    <location>
        <position position="121"/>
    </location>
    <ligand>
        <name>thiamine diphosphate</name>
        <dbReference type="ChEBI" id="CHEBI:58937"/>
    </ligand>
</feature>
<dbReference type="InterPro" id="IPR020826">
    <property type="entry name" value="Transketolase_BS"/>
</dbReference>
<dbReference type="CDD" id="cd02007">
    <property type="entry name" value="TPP_DXS"/>
    <property type="match status" value="1"/>
</dbReference>
<comment type="cofactor">
    <cofactor evidence="10">
        <name>thiamine diphosphate</name>
        <dbReference type="ChEBI" id="CHEBI:58937"/>
    </cofactor>
    <text evidence="10">Binds 1 thiamine pyrophosphate per subunit.</text>
</comment>
<keyword evidence="9 10" id="KW-0414">Isoprene biosynthesis</keyword>
<dbReference type="SMART" id="SM00861">
    <property type="entry name" value="Transket_pyr"/>
    <property type="match status" value="1"/>
</dbReference>
<keyword evidence="7 10" id="KW-0784">Thiamine biosynthesis</keyword>
<protein>
    <recommendedName>
        <fullName evidence="10">1-deoxy-D-xylulose-5-phosphate synthase</fullName>
        <ecNumber evidence="10">2.2.1.7</ecNumber>
    </recommendedName>
    <alternativeName>
        <fullName evidence="10">1-deoxyxylulose-5-phosphate synthase</fullName>
        <shortName evidence="10">DXP synthase</shortName>
        <shortName evidence="10">DXPS</shortName>
    </alternativeName>
</protein>
<comment type="similarity">
    <text evidence="2 10">Belongs to the transketolase family. DXPS subfamily.</text>
</comment>
<dbReference type="Gene3D" id="3.40.50.970">
    <property type="match status" value="2"/>
</dbReference>
<evidence type="ECO:0000256" key="3">
    <source>
        <dbReference type="ARBA" id="ARBA00011738"/>
    </source>
</evidence>
<dbReference type="NCBIfam" id="TIGR00204">
    <property type="entry name" value="dxs"/>
    <property type="match status" value="1"/>
</dbReference>
<dbReference type="PANTHER" id="PTHR43322">
    <property type="entry name" value="1-D-DEOXYXYLULOSE 5-PHOSPHATE SYNTHASE-RELATED"/>
    <property type="match status" value="1"/>
</dbReference>
<dbReference type="UniPathway" id="UPA00064">
    <property type="reaction ID" value="UER00091"/>
</dbReference>
<dbReference type="InterPro" id="IPR005477">
    <property type="entry name" value="Dxylulose-5-P_synthase"/>
</dbReference>
<feature type="binding site" evidence="10">
    <location>
        <position position="333"/>
    </location>
    <ligand>
        <name>thiamine diphosphate</name>
        <dbReference type="ChEBI" id="CHEBI:58937"/>
    </ligand>
</feature>
<dbReference type="Pfam" id="PF02780">
    <property type="entry name" value="Transketolase_C"/>
    <property type="match status" value="1"/>
</dbReference>
<evidence type="ECO:0000256" key="9">
    <source>
        <dbReference type="ARBA" id="ARBA00023229"/>
    </source>
</evidence>
<dbReference type="GO" id="GO:0019288">
    <property type="term" value="P:isopentenyl diphosphate biosynthetic process, methylerythritol 4-phosphate pathway"/>
    <property type="evidence" value="ECO:0007669"/>
    <property type="project" value="TreeGrafter"/>
</dbReference>
<dbReference type="FunFam" id="3.40.50.970:FF:000030">
    <property type="entry name" value="1-deoxy-D-xylulose-5-phosphate synthase"/>
    <property type="match status" value="1"/>
</dbReference>
<dbReference type="InterPro" id="IPR049557">
    <property type="entry name" value="Transketolase_CS"/>
</dbReference>
<evidence type="ECO:0000256" key="6">
    <source>
        <dbReference type="ARBA" id="ARBA00022842"/>
    </source>
</evidence>
<feature type="binding site" evidence="10">
    <location>
        <position position="416"/>
    </location>
    <ligand>
        <name>thiamine diphosphate</name>
        <dbReference type="ChEBI" id="CHEBI:58937"/>
    </ligand>
</feature>
<comment type="cofactor">
    <cofactor evidence="10">
        <name>Mg(2+)</name>
        <dbReference type="ChEBI" id="CHEBI:18420"/>
    </cofactor>
    <text evidence="10">Binds 1 Mg(2+) ion per subunit.</text>
</comment>
<evidence type="ECO:0000313" key="13">
    <source>
        <dbReference type="Proteomes" id="UP000219356"/>
    </source>
</evidence>
<dbReference type="InterPro" id="IPR005475">
    <property type="entry name" value="Transketolase-like_Pyr-bd"/>
</dbReference>
<evidence type="ECO:0000256" key="10">
    <source>
        <dbReference type="HAMAP-Rule" id="MF_00315"/>
    </source>
</evidence>
<dbReference type="AlphaFoldDB" id="A0A285NMB2"/>
<organism evidence="12 13">
    <name type="scientific">Terribacillus aidingensis</name>
    <dbReference type="NCBI Taxonomy" id="586416"/>
    <lineage>
        <taxon>Bacteria</taxon>
        <taxon>Bacillati</taxon>
        <taxon>Bacillota</taxon>
        <taxon>Bacilli</taxon>
        <taxon>Bacillales</taxon>
        <taxon>Bacillaceae</taxon>
        <taxon>Terribacillus</taxon>
    </lineage>
</organism>
<accession>A0A285NMB2</accession>
<dbReference type="eggNOG" id="COG1154">
    <property type="taxonomic scope" value="Bacteria"/>
</dbReference>
<dbReference type="Gene3D" id="3.40.50.920">
    <property type="match status" value="1"/>
</dbReference>
<dbReference type="SUPFAM" id="SSF52518">
    <property type="entry name" value="Thiamin diphosphate-binding fold (THDP-binding)"/>
    <property type="match status" value="2"/>
</dbReference>
<dbReference type="PROSITE" id="PS00801">
    <property type="entry name" value="TRANSKETOLASE_1"/>
    <property type="match status" value="1"/>
</dbReference>
<feature type="binding site" evidence="10">
    <location>
        <position position="222"/>
    </location>
    <ligand>
        <name>Mg(2+)</name>
        <dbReference type="ChEBI" id="CHEBI:18420"/>
    </ligand>
</feature>
<dbReference type="SUPFAM" id="SSF52922">
    <property type="entry name" value="TK C-terminal domain-like"/>
    <property type="match status" value="1"/>
</dbReference>
<dbReference type="InterPro" id="IPR033248">
    <property type="entry name" value="Transketolase_C"/>
</dbReference>
<dbReference type="NCBIfam" id="NF003933">
    <property type="entry name" value="PRK05444.2-2"/>
    <property type="match status" value="1"/>
</dbReference>
<keyword evidence="13" id="KW-1185">Reference proteome</keyword>
<proteinExistence type="inferred from homology"/>
<dbReference type="PROSITE" id="PS00802">
    <property type="entry name" value="TRANSKETOLASE_2"/>
    <property type="match status" value="1"/>
</dbReference>
<comment type="subunit">
    <text evidence="3 10">Homodimer.</text>
</comment>
<evidence type="ECO:0000256" key="1">
    <source>
        <dbReference type="ARBA" id="ARBA00004980"/>
    </source>
</evidence>
<dbReference type="GO" id="GO:0005829">
    <property type="term" value="C:cytosol"/>
    <property type="evidence" value="ECO:0007669"/>
    <property type="project" value="TreeGrafter"/>
</dbReference>
<evidence type="ECO:0000256" key="8">
    <source>
        <dbReference type="ARBA" id="ARBA00023052"/>
    </source>
</evidence>
<feature type="binding site" evidence="10">
    <location>
        <begin position="194"/>
        <end position="195"/>
    </location>
    <ligand>
        <name>thiamine diphosphate</name>
        <dbReference type="ChEBI" id="CHEBI:58937"/>
    </ligand>
</feature>
<dbReference type="STRING" id="586416.GZ22_08945"/>
<keyword evidence="8 10" id="KW-0786">Thiamine pyrophosphate</keyword>
<dbReference type="EC" id="2.2.1.7" evidence="10"/>
<dbReference type="InterPro" id="IPR009014">
    <property type="entry name" value="Transketo_C/PFOR_II"/>
</dbReference>
<dbReference type="GO" id="GO:0030976">
    <property type="term" value="F:thiamine pyrophosphate binding"/>
    <property type="evidence" value="ECO:0007669"/>
    <property type="project" value="UniProtKB-UniRule"/>
</dbReference>
<dbReference type="HAMAP" id="MF_00315">
    <property type="entry name" value="DXP_synth"/>
    <property type="match status" value="1"/>
</dbReference>
<dbReference type="Pfam" id="PF13292">
    <property type="entry name" value="DXP_synthase_N"/>
    <property type="match status" value="1"/>
</dbReference>
<keyword evidence="6 10" id="KW-0460">Magnesium</keyword>
<keyword evidence="4 10" id="KW-0808">Transferase</keyword>
<reference evidence="13" key="1">
    <citation type="submission" date="2017-09" db="EMBL/GenBank/DDBJ databases">
        <authorList>
            <person name="Varghese N."/>
            <person name="Submissions S."/>
        </authorList>
    </citation>
    <scope>NUCLEOTIDE SEQUENCE [LARGE SCALE GENOMIC DNA]</scope>
    <source>
        <strain evidence="13">CGMCC 1.8913</strain>
    </source>
</reference>
<keyword evidence="5 10" id="KW-0479">Metal-binding</keyword>
<sequence>MQKLSENEVGKIETGYRPTGMISSSGERNAPIYTMLSGLIWPVTKGEGNMDLTAIKNPAFLKEMSNEELKDLAASIRKFLIEKLSITGGHLGANLGVVELTLALHKAYNSPQDKFIWDVGHQAYIHKILTGRTADFDTLRQYKGMCGFPKRIESEHDVWETGHSSTSLSAAMGMAVARDMMNESYEVVPVIGDGALTGGMALEALNNIGDEKKNITVILNDNEMSIANNVGALHHVLGRMRSAGKYNRAKDEMETLLKRIPAVGGKLATAAERMKDSMKYFMVPGMFFEELGFTYFGPVDGHDLRDLEETINYAKKTNGPKIIHVVTQKGKGYQPAELDTTDNWHGVGPYKIESGEKIKSSGAAPAWSKIISDAVLEKARKDKRIAVITPAMILGSKLDNFKREMPERLFDVGIAEQHATTMAAGMATQGVKPFLAIYSTFLQRAYDQLLHDIARQNLNVFVGIDRAGFVGADGETHQGVYDISFLRAMPNFTIMMPKDENEAQHMVHTALSHEDGPIALRYPRGNGLGVEMDEETHSLPIGSWEVLQEGTDAVILTFGTTIPLAQEASASLAEDNISVRVVNARFIKPMDVAMLHEIFASGLPVLTIEEAVLKGGFGSGVMEFAEENGYNTASVRRMGVPDYFVEHGSVPEQMAEIGLTKEGVTDKVRQMIRLNEQQRA</sequence>
<evidence type="ECO:0000256" key="7">
    <source>
        <dbReference type="ARBA" id="ARBA00022977"/>
    </source>
</evidence>
<dbReference type="EMBL" id="OBEK01000002">
    <property type="protein sequence ID" value="SNZ10674.1"/>
    <property type="molecule type" value="Genomic_DNA"/>
</dbReference>
<feature type="binding site" evidence="10">
    <location>
        <position position="193"/>
    </location>
    <ligand>
        <name>Mg(2+)</name>
        <dbReference type="ChEBI" id="CHEBI:18420"/>
    </ligand>
</feature>
<dbReference type="CDD" id="cd07033">
    <property type="entry name" value="TPP_PYR_DXS_TK_like"/>
    <property type="match status" value="1"/>
</dbReference>
<dbReference type="GO" id="GO:0000287">
    <property type="term" value="F:magnesium ion binding"/>
    <property type="evidence" value="ECO:0007669"/>
    <property type="project" value="UniProtKB-UniRule"/>
</dbReference>
<feature type="domain" description="Transketolase-like pyrimidine-binding" evidence="11">
    <location>
        <begin position="365"/>
        <end position="530"/>
    </location>
</feature>
<evidence type="ECO:0000256" key="2">
    <source>
        <dbReference type="ARBA" id="ARBA00011081"/>
    </source>
</evidence>
<dbReference type="GO" id="GO:0016114">
    <property type="term" value="P:terpenoid biosynthetic process"/>
    <property type="evidence" value="ECO:0007669"/>
    <property type="project" value="UniProtKB-UniRule"/>
</dbReference>
<name>A0A285NMB2_9BACI</name>
<evidence type="ECO:0000256" key="5">
    <source>
        <dbReference type="ARBA" id="ARBA00022723"/>
    </source>
</evidence>
<comment type="catalytic activity">
    <reaction evidence="10">
        <text>D-glyceraldehyde 3-phosphate + pyruvate + H(+) = 1-deoxy-D-xylulose 5-phosphate + CO2</text>
        <dbReference type="Rhea" id="RHEA:12605"/>
        <dbReference type="ChEBI" id="CHEBI:15361"/>
        <dbReference type="ChEBI" id="CHEBI:15378"/>
        <dbReference type="ChEBI" id="CHEBI:16526"/>
        <dbReference type="ChEBI" id="CHEBI:57792"/>
        <dbReference type="ChEBI" id="CHEBI:59776"/>
        <dbReference type="EC" id="2.2.1.7"/>
    </reaction>
</comment>
<comment type="function">
    <text evidence="10">Catalyzes the acyloin condensation reaction between C atoms 2 and 3 of pyruvate and glyceraldehyde 3-phosphate to yield 1-deoxy-D-xylulose-5-phosphate (DXP).</text>
</comment>
<dbReference type="Proteomes" id="UP000219356">
    <property type="component" value="Unassembled WGS sequence"/>
</dbReference>
<dbReference type="Pfam" id="PF02779">
    <property type="entry name" value="Transket_pyr"/>
    <property type="match status" value="1"/>
</dbReference>
<evidence type="ECO:0000259" key="11">
    <source>
        <dbReference type="SMART" id="SM00861"/>
    </source>
</evidence>
<feature type="binding site" evidence="10">
    <location>
        <begin position="162"/>
        <end position="164"/>
    </location>
    <ligand>
        <name>thiamine diphosphate</name>
        <dbReference type="ChEBI" id="CHEBI:58937"/>
    </ligand>
</feature>
<gene>
    <name evidence="10" type="primary">dxs</name>
    <name evidence="12" type="ORF">SAMN05421503_1826</name>
</gene>